<name>Q0UT88_PHANO</name>
<dbReference type="AlphaFoldDB" id="Q0UT88"/>
<evidence type="ECO:0000313" key="2">
    <source>
        <dbReference type="Proteomes" id="UP000001055"/>
    </source>
</evidence>
<reference evidence="2" key="1">
    <citation type="journal article" date="2007" name="Plant Cell">
        <title>Dothideomycete-plant interactions illuminated by genome sequencing and EST analysis of the wheat pathogen Stagonospora nodorum.</title>
        <authorList>
            <person name="Hane J.K."/>
            <person name="Lowe R.G."/>
            <person name="Solomon P.S."/>
            <person name="Tan K.C."/>
            <person name="Schoch C.L."/>
            <person name="Spatafora J.W."/>
            <person name="Crous P.W."/>
            <person name="Kodira C."/>
            <person name="Birren B.W."/>
            <person name="Galagan J.E."/>
            <person name="Torriani S.F."/>
            <person name="McDonald B.A."/>
            <person name="Oliver R.P."/>
        </authorList>
    </citation>
    <scope>NUCLEOTIDE SEQUENCE [LARGE SCALE GENOMIC DNA]</scope>
    <source>
        <strain evidence="2">SN15 / ATCC MYA-4574 / FGSC 10173</strain>
    </source>
</reference>
<dbReference type="GeneID" id="5972312"/>
<dbReference type="EMBL" id="CH445331">
    <property type="protein sequence ID" value="EAT87417.1"/>
    <property type="molecule type" value="Genomic_DNA"/>
</dbReference>
<proteinExistence type="predicted"/>
<dbReference type="KEGG" id="pno:SNOG_05026"/>
<dbReference type="Proteomes" id="UP000001055">
    <property type="component" value="Unassembled WGS sequence"/>
</dbReference>
<dbReference type="InParanoid" id="Q0UT88"/>
<gene>
    <name evidence="1" type="ORF">SNOG_05026</name>
</gene>
<sequence length="187" mass="20995">MRFIFGPNVQPMDCYPESRYDHKDGLFFTTVEYDCSDWGILEGQAIFESNLSPASGPLAINYTVCTTSWGANAVWPSCSLLPPDHTLLHGTESLKSEISGRNVENEGLLRILVRNSVPRNYQSNVHVPGTNQIAVMVFTCDRSRDSSQHGTWEMHNHNYQKPVRGTINMKHSVVLGNRDPISSLIEE</sequence>
<evidence type="ECO:0000313" key="1">
    <source>
        <dbReference type="EMBL" id="EAT87417.1"/>
    </source>
</evidence>
<protein>
    <submittedName>
        <fullName evidence="1">Uncharacterized protein</fullName>
    </submittedName>
</protein>
<accession>Q0UT88</accession>
<dbReference type="RefSeq" id="XP_001795437.1">
    <property type="nucleotide sequence ID" value="XM_001795385.1"/>
</dbReference>
<organism evidence="1 2">
    <name type="scientific">Phaeosphaeria nodorum (strain SN15 / ATCC MYA-4574 / FGSC 10173)</name>
    <name type="common">Glume blotch fungus</name>
    <name type="synonym">Parastagonospora nodorum</name>
    <dbReference type="NCBI Taxonomy" id="321614"/>
    <lineage>
        <taxon>Eukaryota</taxon>
        <taxon>Fungi</taxon>
        <taxon>Dikarya</taxon>
        <taxon>Ascomycota</taxon>
        <taxon>Pezizomycotina</taxon>
        <taxon>Dothideomycetes</taxon>
        <taxon>Pleosporomycetidae</taxon>
        <taxon>Pleosporales</taxon>
        <taxon>Pleosporineae</taxon>
        <taxon>Phaeosphaeriaceae</taxon>
        <taxon>Parastagonospora</taxon>
    </lineage>
</organism>